<organism evidence="4 5">
    <name type="scientific">Rhodoblastus acidophilus</name>
    <name type="common">Rhodopseudomonas acidophila</name>
    <dbReference type="NCBI Taxonomy" id="1074"/>
    <lineage>
        <taxon>Bacteria</taxon>
        <taxon>Pseudomonadati</taxon>
        <taxon>Pseudomonadota</taxon>
        <taxon>Alphaproteobacteria</taxon>
        <taxon>Hyphomicrobiales</taxon>
        <taxon>Rhodoblastaceae</taxon>
        <taxon>Rhodoblastus</taxon>
    </lineage>
</organism>
<keyword evidence="5" id="KW-1185">Reference proteome</keyword>
<dbReference type="InterPro" id="IPR005090">
    <property type="entry name" value="RepC_N"/>
</dbReference>
<feature type="domain" description="Plasmid replication protein C C-terminal" evidence="3">
    <location>
        <begin position="320"/>
        <end position="419"/>
    </location>
</feature>
<dbReference type="OrthoDB" id="7488837at2"/>
<dbReference type="Pfam" id="PF11800">
    <property type="entry name" value="RP-C_C"/>
    <property type="match status" value="1"/>
</dbReference>
<dbReference type="InterPro" id="IPR047611">
    <property type="entry name" value="RepABC_RepC"/>
</dbReference>
<feature type="compositionally biased region" description="Polar residues" evidence="1">
    <location>
        <begin position="256"/>
        <end position="271"/>
    </location>
</feature>
<dbReference type="InterPro" id="IPR021760">
    <property type="entry name" value="RepC_C"/>
</dbReference>
<name>A0A212SBV3_RHOAC</name>
<feature type="domain" description="Plasmid replication protein C N-terminal" evidence="2">
    <location>
        <begin position="15"/>
        <end position="187"/>
    </location>
</feature>
<evidence type="ECO:0000259" key="2">
    <source>
        <dbReference type="Pfam" id="PF03428"/>
    </source>
</evidence>
<protein>
    <submittedName>
        <fullName evidence="4">Replication initiation protein RepC</fullName>
    </submittedName>
</protein>
<reference evidence="5" key="1">
    <citation type="submission" date="2017-06" db="EMBL/GenBank/DDBJ databases">
        <authorList>
            <person name="Varghese N."/>
            <person name="Submissions S."/>
        </authorList>
    </citation>
    <scope>NUCLEOTIDE SEQUENCE [LARGE SCALE GENOMIC DNA]</scope>
    <source>
        <strain evidence="5">DSM 137</strain>
    </source>
</reference>
<dbReference type="SUPFAM" id="SSF46785">
    <property type="entry name" value="Winged helix' DNA-binding domain"/>
    <property type="match status" value="1"/>
</dbReference>
<sequence length="429" mass="46522">MEPTYHPPTTAFGRRSLKLAHIATQAASNARPPEKVAHKWNVFRAICAARTRLGVSERALTVLDALLSFHPETVLAGDGLVVFPSNKQLGLRAHGMAPATLKRHLAVLVDVGLILRRDSPNGKRYARKDGAGEIEIAFGFDLSPLVARADEFEALAEAVRAEERALKRVRERITICRRDIAKMIVTGMEEGVPTRIGGQGPADWIAINDMFRSIVCRIPRTATRVELEPLAEELSLLSAEVLDLLNHHVKTQIMSRSEAQTEPHLQNSNPKSPIDLEPSLQKGWGDDFDLMNQDPGVPLEFPASDPVTEARRTVPQKAYPLGMVLDACPDILDYARQGVRSWSELIATAGLARAALGISADAWREAQEAMGEADAAAMIAAILQKGEAISSPGGYLRALSAKARAKEFSIGPALMALLRGKLAKRGAVA</sequence>
<dbReference type="NCBIfam" id="NF010396">
    <property type="entry name" value="PRK13824.1"/>
    <property type="match status" value="1"/>
</dbReference>
<feature type="region of interest" description="Disordered" evidence="1">
    <location>
        <begin position="256"/>
        <end position="279"/>
    </location>
</feature>
<dbReference type="NCBIfam" id="NF040974">
    <property type="entry name" value="RepABC_RepC"/>
    <property type="match status" value="1"/>
</dbReference>
<dbReference type="EMBL" id="FYDG01000023">
    <property type="protein sequence ID" value="SNB82915.1"/>
    <property type="molecule type" value="Genomic_DNA"/>
</dbReference>
<evidence type="ECO:0000259" key="3">
    <source>
        <dbReference type="Pfam" id="PF11800"/>
    </source>
</evidence>
<dbReference type="RefSeq" id="WP_088522443.1">
    <property type="nucleotide sequence ID" value="NZ_FYDG01000023.1"/>
</dbReference>
<proteinExistence type="predicted"/>
<evidence type="ECO:0000313" key="4">
    <source>
        <dbReference type="EMBL" id="SNB82915.1"/>
    </source>
</evidence>
<evidence type="ECO:0000256" key="1">
    <source>
        <dbReference type="SAM" id="MobiDB-lite"/>
    </source>
</evidence>
<dbReference type="Proteomes" id="UP000198418">
    <property type="component" value="Unassembled WGS sequence"/>
</dbReference>
<dbReference type="AlphaFoldDB" id="A0A212SBV3"/>
<dbReference type="Pfam" id="PF03428">
    <property type="entry name" value="RP-C"/>
    <property type="match status" value="1"/>
</dbReference>
<evidence type="ECO:0000313" key="5">
    <source>
        <dbReference type="Proteomes" id="UP000198418"/>
    </source>
</evidence>
<dbReference type="InterPro" id="IPR036390">
    <property type="entry name" value="WH_DNA-bd_sf"/>
</dbReference>
<accession>A0A212SBV3</accession>
<gene>
    <name evidence="4" type="ORF">SAMN06265338_12318</name>
</gene>